<dbReference type="RefSeq" id="WP_002212065.1">
    <property type="nucleotide sequence ID" value="NC_008150.1"/>
</dbReference>
<gene>
    <name evidence="1" type="ordered locus">YPA_1309</name>
</gene>
<proteinExistence type="predicted"/>
<organism evidence="1 2">
    <name type="scientific">Yersinia pestis bv. Antiqua (strain Antiqua)</name>
    <dbReference type="NCBI Taxonomy" id="360102"/>
    <lineage>
        <taxon>Bacteria</taxon>
        <taxon>Pseudomonadati</taxon>
        <taxon>Pseudomonadota</taxon>
        <taxon>Gammaproteobacteria</taxon>
        <taxon>Enterobacterales</taxon>
        <taxon>Yersiniaceae</taxon>
        <taxon>Yersinia</taxon>
    </lineage>
</organism>
<dbReference type="AlphaFoldDB" id="A0A0E1P2P3"/>
<dbReference type="EMBL" id="CP000308">
    <property type="protein sequence ID" value="ABG13276.1"/>
    <property type="molecule type" value="Genomic_DNA"/>
</dbReference>
<dbReference type="KEGG" id="ypa:YPA_1309"/>
<evidence type="ECO:0000313" key="2">
    <source>
        <dbReference type="Proteomes" id="UP000001971"/>
    </source>
</evidence>
<protein>
    <submittedName>
        <fullName evidence="1">Uncharacterized protein</fullName>
    </submittedName>
</protein>
<sequence>MTAVNQLISALAQSIPLLDIEPLQANKLEKLDQGNVLNWLYTHLSQQQLMVYEEWKEYCGYTPELKSLDCLFLPENMGDFVISLVDGIDWDSIDPMTAEVDYFMLPYQLPYLEHMNSYLQQYKLRLVDLAPFENAYIFCIHDIPQSINQLKDALKVFDIELCERDALDQQQAAEYIQSLLHPNSDK</sequence>
<name>A0A0E1P2P3_YERPA</name>
<reference evidence="1 2" key="1">
    <citation type="journal article" date="2006" name="J. Bacteriol.">
        <title>Complete genome sequence of Yersinia pestis strains Antiqua and Nepal516: evidence of gene reduction in an emerging pathogen.</title>
        <authorList>
            <person name="Chain P.S."/>
            <person name="Hu P."/>
            <person name="Malfatti S.A."/>
            <person name="Radnedge L."/>
            <person name="Larimer F."/>
            <person name="Vergez L.M."/>
            <person name="Worsham P."/>
            <person name="Chu M.C."/>
            <person name="Andersen G.L."/>
        </authorList>
    </citation>
    <scope>NUCLEOTIDE SEQUENCE [LARGE SCALE GENOMIC DNA]</scope>
    <source>
        <strain evidence="1 2">Antiqua</strain>
    </source>
</reference>
<dbReference type="PATRIC" id="fig|360102.15.peg.4410"/>
<accession>A0A0E1P2P3</accession>
<evidence type="ECO:0000313" key="1">
    <source>
        <dbReference type="EMBL" id="ABG13276.1"/>
    </source>
</evidence>
<dbReference type="HOGENOM" id="CLU_1523859_0_0_6"/>
<dbReference type="SMR" id="A0A0E1P2P3"/>
<dbReference type="Proteomes" id="UP000001971">
    <property type="component" value="Chromosome"/>
</dbReference>